<reference evidence="1 2" key="1">
    <citation type="submission" date="2020-02" db="EMBL/GenBank/DDBJ databases">
        <title>Paraburkholderia simonii sp. nov. and Paraburkholderia youngii sp. nov. Brazilian and Mexican Mimosa-associated rhizobia.</title>
        <authorList>
            <person name="Mavima L."/>
            <person name="Beukes C.W."/>
            <person name="Chan W.Y."/>
            <person name="Palmer M."/>
            <person name="De Meyer S.E."/>
            <person name="James E.K."/>
            <person name="Venter S.N."/>
            <person name="Steenkamp E.T."/>
        </authorList>
    </citation>
    <scope>NUCLEOTIDE SEQUENCE [LARGE SCALE GENOMIC DNA]</scope>
    <source>
        <strain evidence="1 2">JPY169</strain>
    </source>
</reference>
<evidence type="ECO:0000313" key="1">
    <source>
        <dbReference type="EMBL" id="NUY05871.1"/>
    </source>
</evidence>
<sequence length="204" mass="23060">MKNVINADTLVWREDIRRTAFEYAESGSFTDWQAIEVALHSLFPASRVGDILASPFCRLDLSQRPTGRFPTAGAWRSTTTRSSSTGSTIARALRMPSRSRSSATAQRLFNATNPPRSCSTRSLRVFWTDTTSVSRFRVARTGWHRKADTEIAMHSPTPVSHEYDYTTRILIIFTHALASRWQALSPVRRCFSIAMFIGISNLRQ</sequence>
<comment type="caution">
    <text evidence="1">The sequence shown here is derived from an EMBL/GenBank/DDBJ whole genome shotgun (WGS) entry which is preliminary data.</text>
</comment>
<dbReference type="RefSeq" id="WP_176112343.1">
    <property type="nucleotide sequence ID" value="NZ_JBNDMR010000001.1"/>
</dbReference>
<accession>A0A7Y6K8J4</accession>
<proteinExistence type="predicted"/>
<gene>
    <name evidence="1" type="ORF">G5S42_41415</name>
</gene>
<organism evidence="1 2">
    <name type="scientific">Paraburkholderia youngii</name>
    <dbReference type="NCBI Taxonomy" id="2782701"/>
    <lineage>
        <taxon>Bacteria</taxon>
        <taxon>Pseudomonadati</taxon>
        <taxon>Pseudomonadota</taxon>
        <taxon>Betaproteobacteria</taxon>
        <taxon>Burkholderiales</taxon>
        <taxon>Burkholderiaceae</taxon>
        <taxon>Paraburkholderia</taxon>
    </lineage>
</organism>
<dbReference type="AlphaFoldDB" id="A0A7Y6K8J4"/>
<name>A0A7Y6K8J4_9BURK</name>
<dbReference type="Proteomes" id="UP000594380">
    <property type="component" value="Unassembled WGS sequence"/>
</dbReference>
<protein>
    <submittedName>
        <fullName evidence="1">Uncharacterized protein</fullName>
    </submittedName>
</protein>
<dbReference type="EMBL" id="JAALDK010000003">
    <property type="protein sequence ID" value="NUY05871.1"/>
    <property type="molecule type" value="Genomic_DNA"/>
</dbReference>
<evidence type="ECO:0000313" key="2">
    <source>
        <dbReference type="Proteomes" id="UP000594380"/>
    </source>
</evidence>